<feature type="domain" description="Glycoside hydrolase family 2 catalytic" evidence="5">
    <location>
        <begin position="443"/>
        <end position="625"/>
    </location>
</feature>
<keyword evidence="3" id="KW-0326">Glycosidase</keyword>
<dbReference type="Proteomes" id="UP001297361">
    <property type="component" value="Unassembled WGS sequence"/>
</dbReference>
<keyword evidence="2" id="KW-0378">Hydrolase</keyword>
<reference evidence="9" key="1">
    <citation type="submission" date="2021-10" db="EMBL/GenBank/DDBJ databases">
        <authorList>
            <person name="Hussein R."/>
            <person name="Harrison J."/>
            <person name="Studholme D.J."/>
            <person name="Vicente J."/>
            <person name="Grant M."/>
        </authorList>
    </citation>
    <scope>NUCLEOTIDE SEQUENCE</scope>
    <source>
        <strain evidence="9">NCPPB 2970</strain>
    </source>
</reference>
<dbReference type="RefSeq" id="WP_323370851.1">
    <property type="nucleotide sequence ID" value="NZ_JAJFNJ020000003.1"/>
</dbReference>
<dbReference type="InterPro" id="IPR040605">
    <property type="entry name" value="Glyco_hydro2_dom5"/>
</dbReference>
<dbReference type="GO" id="GO:0005975">
    <property type="term" value="P:carbohydrate metabolic process"/>
    <property type="evidence" value="ECO:0007669"/>
    <property type="project" value="InterPro"/>
</dbReference>
<dbReference type="InterPro" id="IPR006102">
    <property type="entry name" value="Ig-like_GH2"/>
</dbReference>
<dbReference type="Pfam" id="PF18565">
    <property type="entry name" value="Glyco_hydro2_C5"/>
    <property type="match status" value="1"/>
</dbReference>
<evidence type="ECO:0000259" key="5">
    <source>
        <dbReference type="Pfam" id="PF02836"/>
    </source>
</evidence>
<dbReference type="InterPro" id="IPR048229">
    <property type="entry name" value="GalB-like"/>
</dbReference>
<evidence type="ECO:0000313" key="10">
    <source>
        <dbReference type="Proteomes" id="UP001297361"/>
    </source>
</evidence>
<dbReference type="InterPro" id="IPR032311">
    <property type="entry name" value="DUF4982"/>
</dbReference>
<dbReference type="PRINTS" id="PR00132">
    <property type="entry name" value="GLHYDRLASE2"/>
</dbReference>
<feature type="domain" description="DUF4982" evidence="6">
    <location>
        <begin position="785"/>
        <end position="844"/>
    </location>
</feature>
<gene>
    <name evidence="9" type="primary">galB</name>
    <name evidence="9" type="ORF">LLE72_008040</name>
</gene>
<evidence type="ECO:0000259" key="8">
    <source>
        <dbReference type="Pfam" id="PF22666"/>
    </source>
</evidence>
<dbReference type="PANTHER" id="PTHR42732">
    <property type="entry name" value="BETA-GALACTOSIDASE"/>
    <property type="match status" value="1"/>
</dbReference>
<dbReference type="InterPro" id="IPR006101">
    <property type="entry name" value="Glyco_hydro_2"/>
</dbReference>
<dbReference type="InterPro" id="IPR006103">
    <property type="entry name" value="Glyco_hydro_2_cat"/>
</dbReference>
<dbReference type="Pfam" id="PF22666">
    <property type="entry name" value="Glyco_hydro_2_N2"/>
    <property type="match status" value="1"/>
</dbReference>
<evidence type="ECO:0000259" key="6">
    <source>
        <dbReference type="Pfam" id="PF16355"/>
    </source>
</evidence>
<dbReference type="SUPFAM" id="SSF49785">
    <property type="entry name" value="Galactose-binding domain-like"/>
    <property type="match status" value="1"/>
</dbReference>
<dbReference type="InterPro" id="IPR054593">
    <property type="entry name" value="Beta-mannosidase-like_N2"/>
</dbReference>
<evidence type="ECO:0000259" key="4">
    <source>
        <dbReference type="Pfam" id="PF00703"/>
    </source>
</evidence>
<dbReference type="Gene3D" id="2.60.120.260">
    <property type="entry name" value="Galactose-binding domain-like"/>
    <property type="match status" value="1"/>
</dbReference>
<dbReference type="PANTHER" id="PTHR42732:SF1">
    <property type="entry name" value="BETA-MANNOSIDASE"/>
    <property type="match status" value="1"/>
</dbReference>
<evidence type="ECO:0000256" key="3">
    <source>
        <dbReference type="ARBA" id="ARBA00023295"/>
    </source>
</evidence>
<protein>
    <submittedName>
        <fullName evidence="9">Beta-galactosidase GalB</fullName>
    </submittedName>
</protein>
<sequence>MTPAVMQQQATTAAQRVSERGVGVAMACAIHHLRGVLHRLRRRARDGRPDPTQQSLQRSLRAGCMALICLCTTAGVAAAAEPTNAPRERLSLNADWRFQRGDPPGTTVRLDYDVRPEVIRSEDGKVADARPEQAQHIDADARDVLKPWILPTANSLIADPTQRHVRPPGHPGSAVAYVQPTFDDSAWQRVDLPHDWAIAGPFLADGPHGGMGRLPSWGVGWYRKALQIPASDRGRSLFLDLDGAMSYATVWLNGKLVGGWPYGYTSWRVDLTPYVVPGGHNQLAIRLDNPPDSARWYPGGGLYRNVWLTKTGPLRVAQWGTQLSTPQVSAERAQVQLAVQLDNAGAAPVQAQVSTALYALDDASGLRRGPAVAQIAAVQVQVAAGGSARVQGSTQIEAPRRWGPPPTQQPHRYVAVTEVSQGGRVVDRVETPFGVRSVVFDPDKGLVINGEHVPIRGVNNHHDLGALGAAFNVRAAERQLQLLQQMGANAIRMSHNPPAPELLELTDRMGLLVVDEVFDSWELKKTPLDFHLIFPQWHEPDLRAMLRRDRNHPSIILWSVGNEVGEQYTGEAGAAIARRLHAIVHAEDPTRPATAAMNYASPEMPLPAALDVISLNYQGEGIRDTPEFEGTERIRKPPQYPAFHAKFPHKAILSSETASALSSRGVYLFPVSAQSSAPVRDGRGGDSVAHQVSAYELHAVDFGSSADKVFAALDRHPFVAGEFVWTGFDYLGEPTPYYSSRSSYSGILDLAGFPKDRYWLYQARWRPELPMAHLLPHWSWPGREGQVTPVHVFTSGDEAELFVNGVSQGRKRKAPLQYRLRWDAVVYQPGELRVQAYKHGRPWASDRVQTAGRATRMQLSADRNQIRGDGKDLSFITVRLLDADGRPAPTAGDRLRFRVEGAGELVATDNGDPTNLEAFVLPERNAFNGLCLVIVRAKPGAQGPITVHVQSDTLQPASVQVLAE</sequence>
<dbReference type="NCBIfam" id="NF041463">
    <property type="entry name" value="GalB"/>
    <property type="match status" value="1"/>
</dbReference>
<dbReference type="Pfam" id="PF02836">
    <property type="entry name" value="Glyco_hydro_2_C"/>
    <property type="match status" value="1"/>
</dbReference>
<dbReference type="Gene3D" id="3.20.20.80">
    <property type="entry name" value="Glycosidases"/>
    <property type="match status" value="1"/>
</dbReference>
<comment type="similarity">
    <text evidence="1">Belongs to the glycosyl hydrolase 2 family.</text>
</comment>
<organism evidence="9 10">
    <name type="scientific">Xanthomonas campestris pv. papavericola</name>
    <dbReference type="NCBI Taxonomy" id="487881"/>
    <lineage>
        <taxon>Bacteria</taxon>
        <taxon>Pseudomonadati</taxon>
        <taxon>Pseudomonadota</taxon>
        <taxon>Gammaproteobacteria</taxon>
        <taxon>Lysobacterales</taxon>
        <taxon>Lysobacteraceae</taxon>
        <taxon>Xanthomonas</taxon>
    </lineage>
</organism>
<dbReference type="InterPro" id="IPR036156">
    <property type="entry name" value="Beta-gal/glucu_dom_sf"/>
</dbReference>
<evidence type="ECO:0000313" key="9">
    <source>
        <dbReference type="EMBL" id="MEC3887694.1"/>
    </source>
</evidence>
<dbReference type="AlphaFoldDB" id="A0AAJ2X2V2"/>
<dbReference type="Gene3D" id="2.60.40.10">
    <property type="entry name" value="Immunoglobulins"/>
    <property type="match status" value="3"/>
</dbReference>
<dbReference type="InterPro" id="IPR013783">
    <property type="entry name" value="Ig-like_fold"/>
</dbReference>
<reference evidence="9" key="2">
    <citation type="submission" date="2024-01" db="EMBL/GenBank/DDBJ databases">
        <title>Long-read genome sequencing of X. campestris pv. papavericola.</title>
        <authorList>
            <person name="Hussain R.M.F."/>
            <person name="Greer S."/>
            <person name="Harrison J."/>
            <person name="Grant M."/>
            <person name="Vicente J."/>
            <person name="Studholme D.J."/>
        </authorList>
    </citation>
    <scope>NUCLEOTIDE SEQUENCE</scope>
    <source>
        <strain evidence="9">NCPPB 2970</strain>
    </source>
</reference>
<dbReference type="PROSITE" id="PS00608">
    <property type="entry name" value="GLYCOSYL_HYDROL_F2_2"/>
    <property type="match status" value="1"/>
</dbReference>
<dbReference type="GO" id="GO:0004553">
    <property type="term" value="F:hydrolase activity, hydrolyzing O-glycosyl compounds"/>
    <property type="evidence" value="ECO:0007669"/>
    <property type="project" value="InterPro"/>
</dbReference>
<dbReference type="InterPro" id="IPR017853">
    <property type="entry name" value="GH"/>
</dbReference>
<accession>A0AAJ2X2V2</accession>
<dbReference type="SUPFAM" id="SSF51445">
    <property type="entry name" value="(Trans)glycosidases"/>
    <property type="match status" value="1"/>
</dbReference>
<dbReference type="EMBL" id="JAJFNJ020000003">
    <property type="protein sequence ID" value="MEC3887694.1"/>
    <property type="molecule type" value="Genomic_DNA"/>
</dbReference>
<dbReference type="InterPro" id="IPR008979">
    <property type="entry name" value="Galactose-bd-like_sf"/>
</dbReference>
<dbReference type="InterPro" id="IPR051913">
    <property type="entry name" value="GH2_Domain-Containing"/>
</dbReference>
<comment type="caution">
    <text evidence="9">The sequence shown here is derived from an EMBL/GenBank/DDBJ whole genome shotgun (WGS) entry which is preliminary data.</text>
</comment>
<feature type="domain" description="Glycoside hydrolase family 2 immunoglobulin-like beta-sandwich" evidence="4">
    <location>
        <begin position="325"/>
        <end position="436"/>
    </location>
</feature>
<dbReference type="Pfam" id="PF00703">
    <property type="entry name" value="Glyco_hydro_2"/>
    <property type="match status" value="1"/>
</dbReference>
<name>A0AAJ2X2V2_XANCA</name>
<evidence type="ECO:0000259" key="7">
    <source>
        <dbReference type="Pfam" id="PF18565"/>
    </source>
</evidence>
<dbReference type="Pfam" id="PF16355">
    <property type="entry name" value="DUF4982"/>
    <property type="match status" value="1"/>
</dbReference>
<dbReference type="InterPro" id="IPR023232">
    <property type="entry name" value="Glyco_hydro_2_AS"/>
</dbReference>
<evidence type="ECO:0000256" key="2">
    <source>
        <dbReference type="ARBA" id="ARBA00022801"/>
    </source>
</evidence>
<feature type="domain" description="Glycoside hydrolase family 2" evidence="7">
    <location>
        <begin position="858"/>
        <end position="960"/>
    </location>
</feature>
<evidence type="ECO:0000256" key="1">
    <source>
        <dbReference type="ARBA" id="ARBA00007401"/>
    </source>
</evidence>
<dbReference type="SUPFAM" id="SSF49303">
    <property type="entry name" value="beta-Galactosidase/glucuronidase domain"/>
    <property type="match status" value="1"/>
</dbReference>
<proteinExistence type="inferred from homology"/>
<feature type="domain" description="Beta-mannosidase-like galactose-binding" evidence="8">
    <location>
        <begin position="221"/>
        <end position="294"/>
    </location>
</feature>